<keyword evidence="2 6" id="KW-0812">Transmembrane</keyword>
<dbReference type="GO" id="GO:0005886">
    <property type="term" value="C:plasma membrane"/>
    <property type="evidence" value="ECO:0007669"/>
    <property type="project" value="UniProtKB-SubCell"/>
</dbReference>
<dbReference type="Pfam" id="PF01062">
    <property type="entry name" value="Bestrophin"/>
    <property type="match status" value="1"/>
</dbReference>
<protein>
    <recommendedName>
        <fullName evidence="6">Bestrophin homolog</fullName>
    </recommendedName>
</protein>
<comment type="caution">
    <text evidence="7">The sequence shown here is derived from an EMBL/GenBank/DDBJ whole genome shotgun (WGS) entry which is preliminary data.</text>
</comment>
<feature type="transmembrane region" description="Helical" evidence="6">
    <location>
        <begin position="238"/>
        <end position="258"/>
    </location>
</feature>
<evidence type="ECO:0000256" key="5">
    <source>
        <dbReference type="ARBA" id="ARBA00034769"/>
    </source>
</evidence>
<dbReference type="OrthoDB" id="201595at2759"/>
<feature type="transmembrane region" description="Helical" evidence="6">
    <location>
        <begin position="37"/>
        <end position="56"/>
    </location>
</feature>
<feature type="transmembrane region" description="Helical" evidence="6">
    <location>
        <begin position="129"/>
        <end position="145"/>
    </location>
</feature>
<keyword evidence="3 6" id="KW-1133">Transmembrane helix</keyword>
<evidence type="ECO:0000256" key="4">
    <source>
        <dbReference type="ARBA" id="ARBA00023136"/>
    </source>
</evidence>
<evidence type="ECO:0000256" key="1">
    <source>
        <dbReference type="ARBA" id="ARBA00004370"/>
    </source>
</evidence>
<keyword evidence="6" id="KW-0813">Transport</keyword>
<dbReference type="PANTHER" id="PTHR10736:SF65">
    <property type="entry name" value="BESTROPHIN 1, ISOFORM C-RELATED"/>
    <property type="match status" value="1"/>
</dbReference>
<keyword evidence="6" id="KW-0406">Ion transport</keyword>
<accession>A0A9J6BJ28</accession>
<evidence type="ECO:0000256" key="6">
    <source>
        <dbReference type="RuleBase" id="RU363126"/>
    </source>
</evidence>
<keyword evidence="6" id="KW-1003">Cell membrane</keyword>
<comment type="similarity">
    <text evidence="5 6">Belongs to the anion channel-forming bestrophin (TC 1.A.46) family. Calcium-sensitive chloride channel subfamily.</text>
</comment>
<feature type="transmembrane region" description="Helical" evidence="6">
    <location>
        <begin position="77"/>
        <end position="96"/>
    </location>
</feature>
<evidence type="ECO:0000313" key="8">
    <source>
        <dbReference type="Proteomes" id="UP001107558"/>
    </source>
</evidence>
<evidence type="ECO:0000256" key="2">
    <source>
        <dbReference type="ARBA" id="ARBA00022692"/>
    </source>
</evidence>
<organism evidence="7 8">
    <name type="scientific">Polypedilum vanderplanki</name>
    <name type="common">Sleeping chironomid midge</name>
    <dbReference type="NCBI Taxonomy" id="319348"/>
    <lineage>
        <taxon>Eukaryota</taxon>
        <taxon>Metazoa</taxon>
        <taxon>Ecdysozoa</taxon>
        <taxon>Arthropoda</taxon>
        <taxon>Hexapoda</taxon>
        <taxon>Insecta</taxon>
        <taxon>Pterygota</taxon>
        <taxon>Neoptera</taxon>
        <taxon>Endopterygota</taxon>
        <taxon>Diptera</taxon>
        <taxon>Nematocera</taxon>
        <taxon>Chironomoidea</taxon>
        <taxon>Chironomidae</taxon>
        <taxon>Chironominae</taxon>
        <taxon>Polypedilum</taxon>
        <taxon>Polypedilum</taxon>
    </lineage>
</organism>
<dbReference type="GO" id="GO:0034707">
    <property type="term" value="C:chloride channel complex"/>
    <property type="evidence" value="ECO:0007669"/>
    <property type="project" value="UniProtKB-KW"/>
</dbReference>
<feature type="transmembrane region" description="Helical" evidence="6">
    <location>
        <begin position="278"/>
        <end position="296"/>
    </location>
</feature>
<comment type="subcellular location">
    <subcellularLocation>
        <location evidence="6">Cell membrane</location>
        <topology evidence="6">Multi-pass membrane protein</topology>
    </subcellularLocation>
    <subcellularLocation>
        <location evidence="1">Membrane</location>
    </subcellularLocation>
</comment>
<evidence type="ECO:0000313" key="7">
    <source>
        <dbReference type="EMBL" id="KAG5669821.1"/>
    </source>
</evidence>
<dbReference type="InterPro" id="IPR021134">
    <property type="entry name" value="Bestrophin-like"/>
</dbReference>
<dbReference type="InterPro" id="IPR000615">
    <property type="entry name" value="Bestrophin"/>
</dbReference>
<dbReference type="Proteomes" id="UP001107558">
    <property type="component" value="Chromosome 3"/>
</dbReference>
<dbReference type="PANTHER" id="PTHR10736">
    <property type="entry name" value="BESTROPHIN"/>
    <property type="match status" value="1"/>
</dbReference>
<dbReference type="EMBL" id="JADBJN010000003">
    <property type="protein sequence ID" value="KAG5669821.1"/>
    <property type="molecule type" value="Genomic_DNA"/>
</dbReference>
<keyword evidence="8" id="KW-1185">Reference proteome</keyword>
<keyword evidence="4 6" id="KW-0472">Membrane</keyword>
<reference evidence="7" key="1">
    <citation type="submission" date="2021-03" db="EMBL/GenBank/DDBJ databases">
        <title>Chromosome level genome of the anhydrobiotic midge Polypedilum vanderplanki.</title>
        <authorList>
            <person name="Yoshida Y."/>
            <person name="Kikawada T."/>
            <person name="Gusev O."/>
        </authorList>
    </citation>
    <scope>NUCLEOTIDE SEQUENCE</scope>
    <source>
        <strain evidence="7">NIAS01</strain>
        <tissue evidence="7">Whole body or cell culture</tissue>
    </source>
</reference>
<gene>
    <name evidence="7" type="ORF">PVAND_000114</name>
</gene>
<evidence type="ECO:0000256" key="3">
    <source>
        <dbReference type="ARBA" id="ARBA00022989"/>
    </source>
</evidence>
<dbReference type="GO" id="GO:0005254">
    <property type="term" value="F:chloride channel activity"/>
    <property type="evidence" value="ECO:0007669"/>
    <property type="project" value="UniProtKB-KW"/>
</dbReference>
<keyword evidence="6" id="KW-0868">Chloride</keyword>
<keyword evidence="6" id="KW-0407">Ion channel</keyword>
<comment type="function">
    <text evidence="6">Forms chloride channels.</text>
</comment>
<sequence length="450" mass="52005">MTVSYAEDLLSASGMSLIKLVFLKWKGSLFKLIWKDLLMFISMFYILQGIYVFGISEENKKYFEGLVYYVKEDVDKIPISFLLGFFVTNVMTRWWSQFQSIPSPAKVAVYVSASIHGNDEAGRVMRRTIMRYVNLSLVMVFRLLSPRVKTRYPKMEDLIEAGFITESELAVMKNIDQKYPSTSKSWLPLCWAASICNRARAEGRIKDDFALKTLTDELNNFRGNLGALMDFNEFCIPLVYVQVVTIAVYTFFFTTVIAKQPIIPEYNEKYKETQFLDHLPFLITLQFIFYIGWLKVAETMINPFGEDDDDFDVNSMIDSNLITSYLIVDDMHSQYPDLLRDRYWDALPRELPDIGKLDKNEKIKLTDFFDVVGTRKRKSRKSNLLIPLNEQDKKQLSSAFSSFNFSSQSNNITTVPNFGNIQTQAEKQLLKTKQRATTIKISELSSSDDD</sequence>
<name>A0A9J6BJ28_POLVA</name>
<keyword evidence="6" id="KW-0869">Chloride channel</keyword>
<dbReference type="AlphaFoldDB" id="A0A9J6BJ28"/>
<proteinExistence type="inferred from homology"/>